<feature type="transmembrane region" description="Helical" evidence="1">
    <location>
        <begin position="183"/>
        <end position="207"/>
    </location>
</feature>
<keyword evidence="1" id="KW-0812">Transmembrane</keyword>
<feature type="transmembrane region" description="Helical" evidence="1">
    <location>
        <begin position="158"/>
        <end position="177"/>
    </location>
</feature>
<feature type="transmembrane region" description="Helical" evidence="1">
    <location>
        <begin position="51"/>
        <end position="74"/>
    </location>
</feature>
<dbReference type="EMBL" id="BAAACX010000009">
    <property type="protein sequence ID" value="GAA0393524.1"/>
    <property type="molecule type" value="Genomic_DNA"/>
</dbReference>
<protein>
    <submittedName>
        <fullName evidence="3">Phosphatase PAP2 family protein</fullName>
    </submittedName>
</protein>
<gene>
    <name evidence="3" type="ORF">GCM10008933_25430</name>
</gene>
<evidence type="ECO:0000259" key="2">
    <source>
        <dbReference type="Pfam" id="PF14378"/>
    </source>
</evidence>
<dbReference type="RefSeq" id="WP_343861572.1">
    <property type="nucleotide sequence ID" value="NZ_BAAACX010000009.1"/>
</dbReference>
<comment type="caution">
    <text evidence="3">The sequence shown here is derived from an EMBL/GenBank/DDBJ whole genome shotgun (WGS) entry which is preliminary data.</text>
</comment>
<feature type="transmembrane region" description="Helical" evidence="1">
    <location>
        <begin position="129"/>
        <end position="146"/>
    </location>
</feature>
<organism evidence="3 4">
    <name type="scientific">Paenibacillus motobuensis</name>
    <dbReference type="NCBI Taxonomy" id="295324"/>
    <lineage>
        <taxon>Bacteria</taxon>
        <taxon>Bacillati</taxon>
        <taxon>Bacillota</taxon>
        <taxon>Bacilli</taxon>
        <taxon>Bacillales</taxon>
        <taxon>Paenibacillaceae</taxon>
        <taxon>Paenibacillus</taxon>
    </lineage>
</organism>
<keyword evidence="1" id="KW-1133">Transmembrane helix</keyword>
<proteinExistence type="predicted"/>
<dbReference type="Proteomes" id="UP001500340">
    <property type="component" value="Unassembled WGS sequence"/>
</dbReference>
<dbReference type="SUPFAM" id="SSF48317">
    <property type="entry name" value="Acid phosphatase/Vanadium-dependent haloperoxidase"/>
    <property type="match status" value="1"/>
</dbReference>
<evidence type="ECO:0000256" key="1">
    <source>
        <dbReference type="SAM" id="Phobius"/>
    </source>
</evidence>
<feature type="domain" description="Inositolphosphotransferase Aur1/Ipt1" evidence="2">
    <location>
        <begin position="59"/>
        <end position="195"/>
    </location>
</feature>
<keyword evidence="1" id="KW-0472">Membrane</keyword>
<keyword evidence="4" id="KW-1185">Reference proteome</keyword>
<evidence type="ECO:0000313" key="4">
    <source>
        <dbReference type="Proteomes" id="UP001500340"/>
    </source>
</evidence>
<dbReference type="Pfam" id="PF14378">
    <property type="entry name" value="PAP2_3"/>
    <property type="match status" value="1"/>
</dbReference>
<dbReference type="InterPro" id="IPR026841">
    <property type="entry name" value="Aur1/Ipt1"/>
</dbReference>
<dbReference type="InterPro" id="IPR036938">
    <property type="entry name" value="PAP2/HPO_sf"/>
</dbReference>
<feature type="transmembrane region" description="Helical" evidence="1">
    <location>
        <begin position="12"/>
        <end position="31"/>
    </location>
</feature>
<name>A0ABN0YF82_9BACL</name>
<evidence type="ECO:0000313" key="3">
    <source>
        <dbReference type="EMBL" id="GAA0393524.1"/>
    </source>
</evidence>
<feature type="transmembrane region" description="Helical" evidence="1">
    <location>
        <begin position="81"/>
        <end position="102"/>
    </location>
</feature>
<accession>A0ABN0YF82</accession>
<sequence length="219" mass="25271">MSSNCSSKFMKYRPLLWILLIPILNIFYMVLNHDGARVNNLMTDLDAQIPFIPAFIIPYLSWYPFIMIMLIVILANSSKTYYRTFIALCLGLIISYIIYYFYQTTVPRPPITGQGILYSLVRFTYQTDNPFNCFPSIHVLTTYLIWRGALDCNGLAKLMRFFTSFMLVAIVLSTLFVKQHYLLDIAAAIFIAEILYFIAGKCLAVSLKSRKHISRQPNP</sequence>
<reference evidence="3 4" key="1">
    <citation type="journal article" date="2019" name="Int. J. Syst. Evol. Microbiol.">
        <title>The Global Catalogue of Microorganisms (GCM) 10K type strain sequencing project: providing services to taxonomists for standard genome sequencing and annotation.</title>
        <authorList>
            <consortium name="The Broad Institute Genomics Platform"/>
            <consortium name="The Broad Institute Genome Sequencing Center for Infectious Disease"/>
            <person name="Wu L."/>
            <person name="Ma J."/>
        </authorList>
    </citation>
    <scope>NUCLEOTIDE SEQUENCE [LARGE SCALE GENOMIC DNA]</scope>
    <source>
        <strain evidence="3 4">JCM 12774</strain>
    </source>
</reference>